<organism evidence="17 18">
    <name type="scientific">Bugula neritina</name>
    <name type="common">Brown bryozoan</name>
    <name type="synonym">Sertularia neritina</name>
    <dbReference type="NCBI Taxonomy" id="10212"/>
    <lineage>
        <taxon>Eukaryota</taxon>
        <taxon>Metazoa</taxon>
        <taxon>Spiralia</taxon>
        <taxon>Lophotrochozoa</taxon>
        <taxon>Bryozoa</taxon>
        <taxon>Gymnolaemata</taxon>
        <taxon>Cheilostomatida</taxon>
        <taxon>Flustrina</taxon>
        <taxon>Buguloidea</taxon>
        <taxon>Bugulidae</taxon>
        <taxon>Bugula</taxon>
    </lineage>
</organism>
<evidence type="ECO:0000256" key="4">
    <source>
        <dbReference type="ARBA" id="ARBA00012373"/>
    </source>
</evidence>
<keyword evidence="8 16" id="KW-0812">Transmembrane</keyword>
<evidence type="ECO:0000256" key="13">
    <source>
        <dbReference type="ARBA" id="ARBA00047468"/>
    </source>
</evidence>
<keyword evidence="11 16" id="KW-0472">Membrane</keyword>
<dbReference type="InterPro" id="IPR044844">
    <property type="entry name" value="Trans_IPPS_euk-type"/>
</dbReference>
<comment type="pathway">
    <text evidence="16">Terpene metabolism; lanosterol biosynthesis; lanosterol from farnesyl diphosphate: step 1/3.</text>
</comment>
<comment type="catalytic activity">
    <reaction evidence="16">
        <text>2 (2E,6E)-farnesyl diphosphate + NADPH + H(+) = squalene + 2 diphosphate + NADP(+)</text>
        <dbReference type="Rhea" id="RHEA:32295"/>
        <dbReference type="ChEBI" id="CHEBI:15378"/>
        <dbReference type="ChEBI" id="CHEBI:15440"/>
        <dbReference type="ChEBI" id="CHEBI:33019"/>
        <dbReference type="ChEBI" id="CHEBI:57783"/>
        <dbReference type="ChEBI" id="CHEBI:58349"/>
        <dbReference type="ChEBI" id="CHEBI:175763"/>
        <dbReference type="EC" id="2.5.1.21"/>
    </reaction>
</comment>
<keyword evidence="6" id="KW-0444">Lipid biosynthesis</keyword>
<evidence type="ECO:0000256" key="14">
    <source>
        <dbReference type="ARBA" id="ARBA00047541"/>
    </source>
</evidence>
<dbReference type="OrthoDB" id="431150at2759"/>
<proteinExistence type="inferred from homology"/>
<evidence type="ECO:0000256" key="16">
    <source>
        <dbReference type="RuleBase" id="RU368088"/>
    </source>
</evidence>
<evidence type="ECO:0000256" key="6">
    <source>
        <dbReference type="ARBA" id="ARBA00022516"/>
    </source>
</evidence>
<dbReference type="InterPro" id="IPR006449">
    <property type="entry name" value="Squal_synth-like"/>
</dbReference>
<comment type="catalytic activity">
    <reaction evidence="13 16">
        <text>presqualene diphosphate + NADPH + H(+) = squalene + diphosphate + NADP(+)</text>
        <dbReference type="Rhea" id="RHEA:22232"/>
        <dbReference type="ChEBI" id="CHEBI:15378"/>
        <dbReference type="ChEBI" id="CHEBI:15440"/>
        <dbReference type="ChEBI" id="CHEBI:33019"/>
        <dbReference type="ChEBI" id="CHEBI:57310"/>
        <dbReference type="ChEBI" id="CHEBI:57783"/>
        <dbReference type="ChEBI" id="CHEBI:58349"/>
    </reaction>
    <physiologicalReaction direction="left-to-right" evidence="13 16">
        <dbReference type="Rhea" id="RHEA:22233"/>
    </physiologicalReaction>
</comment>
<evidence type="ECO:0000256" key="5">
    <source>
        <dbReference type="ARBA" id="ARBA00015135"/>
    </source>
</evidence>
<dbReference type="CDD" id="cd00683">
    <property type="entry name" value="Trans_IPPS_HH"/>
    <property type="match status" value="1"/>
</dbReference>
<dbReference type="PROSITE" id="PS01045">
    <property type="entry name" value="SQUALEN_PHYTOEN_SYN_2"/>
    <property type="match status" value="1"/>
</dbReference>
<feature type="transmembrane region" description="Helical" evidence="16">
    <location>
        <begin position="381"/>
        <end position="401"/>
    </location>
</feature>
<reference evidence="17" key="1">
    <citation type="submission" date="2020-06" db="EMBL/GenBank/DDBJ databases">
        <title>Draft genome of Bugula neritina, a colonial animal packing powerful symbionts and potential medicines.</title>
        <authorList>
            <person name="Rayko M."/>
        </authorList>
    </citation>
    <scope>NUCLEOTIDE SEQUENCE [LARGE SCALE GENOMIC DNA]</scope>
    <source>
        <strain evidence="17">Kwan_BN1</strain>
    </source>
</reference>
<comment type="caution">
    <text evidence="17">The sequence shown here is derived from an EMBL/GenBank/DDBJ whole genome shotgun (WGS) entry which is preliminary data.</text>
</comment>
<dbReference type="PANTHER" id="PTHR11626">
    <property type="entry name" value="FARNESYL-DIPHOSPHATE FARNESYLTRANSFERASE"/>
    <property type="match status" value="1"/>
</dbReference>
<dbReference type="AlphaFoldDB" id="A0A7J7JBR1"/>
<evidence type="ECO:0000313" key="17">
    <source>
        <dbReference type="EMBL" id="KAF6023690.1"/>
    </source>
</evidence>
<dbReference type="EC" id="2.5.1.21" evidence="4 16"/>
<evidence type="ECO:0000256" key="9">
    <source>
        <dbReference type="ARBA" id="ARBA00022989"/>
    </source>
</evidence>
<keyword evidence="7 16" id="KW-0808">Transferase</keyword>
<evidence type="ECO:0000313" key="18">
    <source>
        <dbReference type="Proteomes" id="UP000593567"/>
    </source>
</evidence>
<dbReference type="Pfam" id="PF00494">
    <property type="entry name" value="SQS_PSY"/>
    <property type="match status" value="1"/>
</dbReference>
<protein>
    <recommendedName>
        <fullName evidence="5 16">Squalene synthase</fullName>
        <shortName evidence="16">SQS</shortName>
        <shortName evidence="16">SS</shortName>
        <ecNumber evidence="4 16">2.5.1.21</ecNumber>
    </recommendedName>
</protein>
<dbReference type="Proteomes" id="UP000593567">
    <property type="component" value="Unassembled WGS sequence"/>
</dbReference>
<comment type="catalytic activity">
    <reaction evidence="14 16">
        <text>presqualene diphosphate + NADH + H(+) = squalene + diphosphate + NAD(+)</text>
        <dbReference type="Rhea" id="RHEA:22228"/>
        <dbReference type="ChEBI" id="CHEBI:15378"/>
        <dbReference type="ChEBI" id="CHEBI:15440"/>
        <dbReference type="ChEBI" id="CHEBI:33019"/>
        <dbReference type="ChEBI" id="CHEBI:57310"/>
        <dbReference type="ChEBI" id="CHEBI:57540"/>
        <dbReference type="ChEBI" id="CHEBI:57945"/>
    </reaction>
    <physiologicalReaction direction="left-to-right" evidence="14 16">
        <dbReference type="Rhea" id="RHEA:22229"/>
    </physiologicalReaction>
</comment>
<dbReference type="EMBL" id="VXIV02002677">
    <property type="protein sequence ID" value="KAF6023690.1"/>
    <property type="molecule type" value="Genomic_DNA"/>
</dbReference>
<keyword evidence="18" id="KW-1185">Reference proteome</keyword>
<dbReference type="NCBIfam" id="TIGR01559">
    <property type="entry name" value="squal_synth"/>
    <property type="match status" value="1"/>
</dbReference>
<dbReference type="InterPro" id="IPR008949">
    <property type="entry name" value="Isoprenoid_synthase_dom_sf"/>
</dbReference>
<comment type="subcellular location">
    <subcellularLocation>
        <location evidence="2">Membrane</location>
    </subcellularLocation>
</comment>
<sequence>MELLKSAGHPEEIFALLQYKFGKSAVLQSKCSTKEMPPTMRRCYEYLNKTSRSFAAVIQALDAELRHAVCVFYLVLRALDTVEDDMTIPLSRKIPMLTQFHSNLYNADWKFLKSQEKDKVVLEDFLTISHEFRGLNKSYQEVIADITKRMGHGMTVFFSRELNTQEDWNEYCHYVAGLVGIGLSKLFSASGLEATVIGQDTDLANSMGLFLQKTNIIRDYLEDIIDGRVFWPKSVWSKYTDKLEDFRALENSGQAVCCLNDLVTNALTHIPDVMEYMSRINNQSVFNFCAIPQVMAIATLERLYANGKVFQGVVKIRKGEAVRMMSEATTLDNVKAIFRHFILRIQSRVRSSDPSATRTMAAINAALECTKTEAKYDTSDYYIPLYMSVVLMVAAIAWHYLNLFSNYSY</sequence>
<dbReference type="InterPro" id="IPR019845">
    <property type="entry name" value="Squalene/phytoene_synthase_CS"/>
</dbReference>
<dbReference type="GO" id="GO:0006695">
    <property type="term" value="P:cholesterol biosynthetic process"/>
    <property type="evidence" value="ECO:0007669"/>
    <property type="project" value="TreeGrafter"/>
</dbReference>
<comment type="function">
    <text evidence="12">Catalyzes the condensation of 2 farnesyl pyrophosphate (FPP) moieties to form squalene. Proceeds in two distinct steps. In the first half-reaction, two molecules of FPP react to form the stable presqualene diphosphate intermediate (PSQPP), with concomitant release of a proton and a molecule of inorganic diphosphate. In the second half-reaction, PSQPP undergoes heterolysis, isomerization, and reduction with NADPH or NADH to form squalene. It is the first committed enzyme of the sterol biosynthesis pathway.</text>
</comment>
<keyword evidence="10" id="KW-0443">Lipid metabolism</keyword>
<comment type="cofactor">
    <cofactor evidence="1 16">
        <name>Mg(2+)</name>
        <dbReference type="ChEBI" id="CHEBI:18420"/>
    </cofactor>
</comment>
<dbReference type="Gene3D" id="1.10.600.10">
    <property type="entry name" value="Farnesyl Diphosphate Synthase"/>
    <property type="match status" value="1"/>
</dbReference>
<name>A0A7J7JBR1_BUGNE</name>
<comment type="similarity">
    <text evidence="3 16">Belongs to the phytoene/squalene synthase family.</text>
</comment>
<evidence type="ECO:0000256" key="12">
    <source>
        <dbReference type="ARBA" id="ARBA00045166"/>
    </source>
</evidence>
<dbReference type="GO" id="GO:0051996">
    <property type="term" value="F:squalene synthase [NAD(P)H] activity"/>
    <property type="evidence" value="ECO:0007669"/>
    <property type="project" value="UniProtKB-UniRule"/>
</dbReference>
<dbReference type="GO" id="GO:0055056">
    <property type="term" value="F:D-glucose transmembrane transporter activity"/>
    <property type="evidence" value="ECO:0007669"/>
    <property type="project" value="UniProtKB-UniRule"/>
</dbReference>
<dbReference type="FunFam" id="1.10.600.10:FF:000003">
    <property type="entry name" value="Farnesyl-diphosphate farnesyltransferase 1"/>
    <property type="match status" value="1"/>
</dbReference>
<dbReference type="InterPro" id="IPR002060">
    <property type="entry name" value="Squ/phyt_synthse"/>
</dbReference>
<evidence type="ECO:0000256" key="10">
    <source>
        <dbReference type="ARBA" id="ARBA00023098"/>
    </source>
</evidence>
<evidence type="ECO:0000256" key="15">
    <source>
        <dbReference type="ARBA" id="ARBA00048315"/>
    </source>
</evidence>
<keyword evidence="9 16" id="KW-1133">Transmembrane helix</keyword>
<dbReference type="PROSITE" id="PS01044">
    <property type="entry name" value="SQUALEN_PHYTOEN_SYN_1"/>
    <property type="match status" value="1"/>
</dbReference>
<accession>A0A7J7JBR1</accession>
<dbReference type="GO" id="GO:0045338">
    <property type="term" value="P:farnesyl diphosphate metabolic process"/>
    <property type="evidence" value="ECO:0007669"/>
    <property type="project" value="InterPro"/>
</dbReference>
<comment type="catalytic activity">
    <reaction evidence="16">
        <text>2 (2E,6E)-farnesyl diphosphate + NADH + H(+) = squalene + 2 diphosphate + NAD(+)</text>
        <dbReference type="Rhea" id="RHEA:32299"/>
        <dbReference type="ChEBI" id="CHEBI:15378"/>
        <dbReference type="ChEBI" id="CHEBI:15440"/>
        <dbReference type="ChEBI" id="CHEBI:33019"/>
        <dbReference type="ChEBI" id="CHEBI:57540"/>
        <dbReference type="ChEBI" id="CHEBI:57945"/>
        <dbReference type="ChEBI" id="CHEBI:175763"/>
        <dbReference type="EC" id="2.5.1.21"/>
    </reaction>
</comment>
<dbReference type="SFLD" id="SFLDG01018">
    <property type="entry name" value="Squalene/Phytoene_Synthase_Lik"/>
    <property type="match status" value="1"/>
</dbReference>
<comment type="catalytic activity">
    <reaction evidence="15 16">
        <text>2 (2E,6E)-farnesyl diphosphate = presqualene diphosphate + diphosphate</text>
        <dbReference type="Rhea" id="RHEA:22672"/>
        <dbReference type="ChEBI" id="CHEBI:33019"/>
        <dbReference type="ChEBI" id="CHEBI:57310"/>
        <dbReference type="ChEBI" id="CHEBI:175763"/>
    </reaction>
    <physiologicalReaction direction="left-to-right" evidence="15 16">
        <dbReference type="Rhea" id="RHEA:22673"/>
    </physiologicalReaction>
</comment>
<evidence type="ECO:0000256" key="7">
    <source>
        <dbReference type="ARBA" id="ARBA00022679"/>
    </source>
</evidence>
<evidence type="ECO:0000256" key="11">
    <source>
        <dbReference type="ARBA" id="ARBA00023136"/>
    </source>
</evidence>
<evidence type="ECO:0000256" key="2">
    <source>
        <dbReference type="ARBA" id="ARBA00004370"/>
    </source>
</evidence>
<evidence type="ECO:0000256" key="1">
    <source>
        <dbReference type="ARBA" id="ARBA00001946"/>
    </source>
</evidence>
<dbReference type="SFLD" id="SFLDS00005">
    <property type="entry name" value="Isoprenoid_Synthase_Type_I"/>
    <property type="match status" value="1"/>
</dbReference>
<gene>
    <name evidence="17" type="ORF">EB796_018006</name>
</gene>
<evidence type="ECO:0000256" key="8">
    <source>
        <dbReference type="ARBA" id="ARBA00022692"/>
    </source>
</evidence>
<dbReference type="InterPro" id="IPR033904">
    <property type="entry name" value="Trans_IPPS_HH"/>
</dbReference>
<dbReference type="UniPathway" id="UPA00767">
    <property type="reaction ID" value="UER00751"/>
</dbReference>
<evidence type="ECO:0000256" key="3">
    <source>
        <dbReference type="ARBA" id="ARBA00006251"/>
    </source>
</evidence>
<dbReference type="GO" id="GO:0005789">
    <property type="term" value="C:endoplasmic reticulum membrane"/>
    <property type="evidence" value="ECO:0007669"/>
    <property type="project" value="TreeGrafter"/>
</dbReference>
<dbReference type="SUPFAM" id="SSF48576">
    <property type="entry name" value="Terpenoid synthases"/>
    <property type="match status" value="1"/>
</dbReference>
<dbReference type="PANTHER" id="PTHR11626:SF2">
    <property type="entry name" value="SQUALENE SYNTHASE"/>
    <property type="match status" value="1"/>
</dbReference>